<accession>A0A1H0YHB4</accession>
<dbReference type="InterPro" id="IPR009057">
    <property type="entry name" value="Homeodomain-like_sf"/>
</dbReference>
<evidence type="ECO:0000256" key="1">
    <source>
        <dbReference type="ARBA" id="ARBA00023125"/>
    </source>
</evidence>
<dbReference type="EMBL" id="FNKE01000001">
    <property type="protein sequence ID" value="SDQ14420.1"/>
    <property type="molecule type" value="Genomic_DNA"/>
</dbReference>
<protein>
    <submittedName>
        <fullName evidence="4">Transcriptional regulator, TetR family</fullName>
    </submittedName>
</protein>
<dbReference type="SUPFAM" id="SSF46689">
    <property type="entry name" value="Homeodomain-like"/>
    <property type="match status" value="1"/>
</dbReference>
<dbReference type="Pfam" id="PF14278">
    <property type="entry name" value="TetR_C_8"/>
    <property type="match status" value="1"/>
</dbReference>
<feature type="domain" description="HTH tetR-type" evidence="3">
    <location>
        <begin position="10"/>
        <end position="70"/>
    </location>
</feature>
<evidence type="ECO:0000313" key="4">
    <source>
        <dbReference type="EMBL" id="SDQ14420.1"/>
    </source>
</evidence>
<evidence type="ECO:0000256" key="2">
    <source>
        <dbReference type="PROSITE-ProRule" id="PRU00335"/>
    </source>
</evidence>
<dbReference type="Pfam" id="PF00440">
    <property type="entry name" value="TetR_N"/>
    <property type="match status" value="1"/>
</dbReference>
<sequence length="204" mass="24567">MVCGKVKQIKDTKDRLFCSLICLMKDKNYEDIKIKDILEISQVSRRTFYRHFANKQELLNYYFEKVIDEYLRERQNFAQSESFEEMVAGSLEFWYHKRNVLSILIKHQHFDFFFHQFNRRAKEVYDSITLPWFAYSGDVTKINFAMDFIIGGYYNVLRHWLSKENPEGPEVIAGEVKKMIVKLTEFFNLDTYQETDITTEKQEL</sequence>
<name>A0A1H0YHB4_STREI</name>
<dbReference type="Gene3D" id="1.10.357.10">
    <property type="entry name" value="Tetracycline Repressor, domain 2"/>
    <property type="match status" value="1"/>
</dbReference>
<evidence type="ECO:0000259" key="3">
    <source>
        <dbReference type="PROSITE" id="PS50977"/>
    </source>
</evidence>
<reference evidence="4 5" key="1">
    <citation type="submission" date="2016-10" db="EMBL/GenBank/DDBJ databases">
        <authorList>
            <person name="de Groot N.N."/>
        </authorList>
    </citation>
    <scope>NUCLEOTIDE SEQUENCE [LARGE SCALE GENOMIC DNA]</scope>
    <source>
        <strain evidence="4 5">Sb05</strain>
    </source>
</reference>
<dbReference type="GO" id="GO:0003677">
    <property type="term" value="F:DNA binding"/>
    <property type="evidence" value="ECO:0007669"/>
    <property type="project" value="UniProtKB-UniRule"/>
</dbReference>
<keyword evidence="1 2" id="KW-0238">DNA-binding</keyword>
<dbReference type="InterPro" id="IPR001647">
    <property type="entry name" value="HTH_TetR"/>
</dbReference>
<proteinExistence type="predicted"/>
<dbReference type="PANTHER" id="PTHR43479:SF11">
    <property type="entry name" value="ACREF_ENVCD OPERON REPRESSOR-RELATED"/>
    <property type="match status" value="1"/>
</dbReference>
<dbReference type="Proteomes" id="UP000182870">
    <property type="component" value="Unassembled WGS sequence"/>
</dbReference>
<dbReference type="PROSITE" id="PS50977">
    <property type="entry name" value="HTH_TETR_2"/>
    <property type="match status" value="1"/>
</dbReference>
<dbReference type="InterPro" id="IPR039532">
    <property type="entry name" value="TetR_C_Firmicutes"/>
</dbReference>
<dbReference type="OrthoDB" id="9810250at2"/>
<dbReference type="AlphaFoldDB" id="A0A1H0YHB4"/>
<dbReference type="InterPro" id="IPR050624">
    <property type="entry name" value="HTH-type_Tx_Regulator"/>
</dbReference>
<organism evidence="4 5">
    <name type="scientific">Streptococcus equinus</name>
    <name type="common">Streptococcus bovis</name>
    <dbReference type="NCBI Taxonomy" id="1335"/>
    <lineage>
        <taxon>Bacteria</taxon>
        <taxon>Bacillati</taxon>
        <taxon>Bacillota</taxon>
        <taxon>Bacilli</taxon>
        <taxon>Lactobacillales</taxon>
        <taxon>Streptococcaceae</taxon>
        <taxon>Streptococcus</taxon>
    </lineage>
</organism>
<gene>
    <name evidence="4" type="ORF">SAMN05216392_0650</name>
</gene>
<dbReference type="PANTHER" id="PTHR43479">
    <property type="entry name" value="ACREF/ENVCD OPERON REPRESSOR-RELATED"/>
    <property type="match status" value="1"/>
</dbReference>
<evidence type="ECO:0000313" key="5">
    <source>
        <dbReference type="Proteomes" id="UP000182870"/>
    </source>
</evidence>
<feature type="DNA-binding region" description="H-T-H motif" evidence="2">
    <location>
        <begin position="33"/>
        <end position="52"/>
    </location>
</feature>